<proteinExistence type="inferred from homology"/>
<comment type="caution">
    <text evidence="6">The sequence shown here is derived from an EMBL/GenBank/DDBJ whole genome shotgun (WGS) entry which is preliminary data.</text>
</comment>
<dbReference type="EMBL" id="LVEO01000018">
    <property type="protein sequence ID" value="OCB71724.1"/>
    <property type="molecule type" value="Genomic_DNA"/>
</dbReference>
<dbReference type="Gene3D" id="3.20.20.70">
    <property type="entry name" value="Aldolase class I"/>
    <property type="match status" value="1"/>
</dbReference>
<dbReference type="EMBL" id="BJVF01000001">
    <property type="protein sequence ID" value="GEL10776.1"/>
    <property type="molecule type" value="Genomic_DNA"/>
</dbReference>
<evidence type="ECO:0000313" key="5">
    <source>
        <dbReference type="EMBL" id="GEL10776.1"/>
    </source>
</evidence>
<reference evidence="8" key="1">
    <citation type="submission" date="2016-03" db="EMBL/GenBank/DDBJ databases">
        <title>Draft genome sequence of Paenibacillus glacialis DSM 22343.</title>
        <authorList>
            <person name="Shin S.-K."/>
            <person name="Yi H."/>
        </authorList>
    </citation>
    <scope>NUCLEOTIDE SEQUENCE [LARGE SCALE GENOMIC DNA]</scope>
    <source>
        <strain evidence="8">NBRC 105008</strain>
    </source>
</reference>
<dbReference type="GO" id="GO:0008747">
    <property type="term" value="F:N-acetylneuraminate lyase activity"/>
    <property type="evidence" value="ECO:0007669"/>
    <property type="project" value="TreeGrafter"/>
</dbReference>
<keyword evidence="9" id="KW-1185">Reference proteome</keyword>
<evidence type="ECO:0000313" key="6">
    <source>
        <dbReference type="EMBL" id="OCB71724.1"/>
    </source>
</evidence>
<dbReference type="STRING" id="551990.SAMN05192550_0173"/>
<reference evidence="6" key="2">
    <citation type="submission" date="2016-03" db="EMBL/GenBank/DDBJ databases">
        <authorList>
            <person name="Ploux O."/>
        </authorList>
    </citation>
    <scope>NUCLEOTIDE SEQUENCE</scope>
    <source>
        <strain evidence="6">NBRC 105008</strain>
    </source>
</reference>
<evidence type="ECO:0000256" key="3">
    <source>
        <dbReference type="PIRSR" id="PIRSR001365-1"/>
    </source>
</evidence>
<dbReference type="RefSeq" id="WP_066328440.1">
    <property type="nucleotide sequence ID" value="NZ_BJVF01000001.1"/>
</dbReference>
<dbReference type="PANTHER" id="PTHR42849">
    <property type="entry name" value="N-ACETYLNEURAMINATE LYASE"/>
    <property type="match status" value="1"/>
</dbReference>
<reference evidence="5 10" key="4">
    <citation type="submission" date="2019-07" db="EMBL/GenBank/DDBJ databases">
        <title>Whole genome shotgun sequence of Flavobacterium glycines NBRC 105008.</title>
        <authorList>
            <person name="Hosoyama A."/>
            <person name="Uohara A."/>
            <person name="Ohji S."/>
            <person name="Ichikawa N."/>
        </authorList>
    </citation>
    <scope>NUCLEOTIDE SEQUENCE [LARGE SCALE GENOMIC DNA]</scope>
    <source>
        <strain evidence="5 10">NBRC 105008</strain>
    </source>
</reference>
<reference evidence="7 9" key="3">
    <citation type="submission" date="2016-10" db="EMBL/GenBank/DDBJ databases">
        <authorList>
            <person name="Varghese N."/>
            <person name="Submissions S."/>
        </authorList>
    </citation>
    <scope>NUCLEOTIDE SEQUENCE [LARGE SCALE GENOMIC DNA]</scope>
    <source>
        <strain evidence="7 9">Gm-149</strain>
    </source>
</reference>
<dbReference type="GO" id="GO:0005829">
    <property type="term" value="C:cytosol"/>
    <property type="evidence" value="ECO:0007669"/>
    <property type="project" value="TreeGrafter"/>
</dbReference>
<dbReference type="CDD" id="cd00408">
    <property type="entry name" value="DHDPS-like"/>
    <property type="match status" value="1"/>
</dbReference>
<feature type="binding site" evidence="4">
    <location>
        <position position="49"/>
    </location>
    <ligand>
        <name>pyruvate</name>
        <dbReference type="ChEBI" id="CHEBI:15361"/>
    </ligand>
</feature>
<evidence type="ECO:0000313" key="10">
    <source>
        <dbReference type="Proteomes" id="UP000321579"/>
    </source>
</evidence>
<dbReference type="PRINTS" id="PR00146">
    <property type="entry name" value="DHPICSNTHASE"/>
</dbReference>
<evidence type="ECO:0000313" key="9">
    <source>
        <dbReference type="Proteomes" id="UP000182367"/>
    </source>
</evidence>
<name>A0A1B9DPW5_9FLAO</name>
<feature type="active site" description="Schiff-base intermediate with substrate" evidence="3">
    <location>
        <position position="165"/>
    </location>
</feature>
<comment type="similarity">
    <text evidence="2">Belongs to the DapA family.</text>
</comment>
<dbReference type="Proteomes" id="UP000093226">
    <property type="component" value="Unassembled WGS sequence"/>
</dbReference>
<dbReference type="Proteomes" id="UP000321579">
    <property type="component" value="Unassembled WGS sequence"/>
</dbReference>
<dbReference type="PANTHER" id="PTHR42849:SF1">
    <property type="entry name" value="N-ACETYLNEURAMINATE LYASE"/>
    <property type="match status" value="1"/>
</dbReference>
<gene>
    <name evidence="6" type="ORF">FBGL_10955</name>
    <name evidence="5" type="ORF">FGL01_15150</name>
    <name evidence="7" type="ORF">SAMN05192550_0173</name>
</gene>
<protein>
    <submittedName>
        <fullName evidence="7">4-hydroxy-tetrahydrodipicolinate synthase</fullName>
    </submittedName>
    <submittedName>
        <fullName evidence="5">Dihydrodipicolinate synthase family protein</fullName>
    </submittedName>
</protein>
<dbReference type="SUPFAM" id="SSF51569">
    <property type="entry name" value="Aldolase"/>
    <property type="match status" value="1"/>
</dbReference>
<feature type="active site" description="Proton donor/acceptor" evidence="3">
    <location>
        <position position="137"/>
    </location>
</feature>
<feature type="binding site" evidence="4">
    <location>
        <position position="209"/>
    </location>
    <ligand>
        <name>pyruvate</name>
        <dbReference type="ChEBI" id="CHEBI:15361"/>
    </ligand>
</feature>
<dbReference type="Pfam" id="PF00701">
    <property type="entry name" value="DHDPS"/>
    <property type="match status" value="1"/>
</dbReference>
<dbReference type="GO" id="GO:0019262">
    <property type="term" value="P:N-acetylneuraminate catabolic process"/>
    <property type="evidence" value="ECO:0007669"/>
    <property type="project" value="TreeGrafter"/>
</dbReference>
<evidence type="ECO:0000313" key="7">
    <source>
        <dbReference type="EMBL" id="SDI54802.1"/>
    </source>
</evidence>
<dbReference type="InterPro" id="IPR013785">
    <property type="entry name" value="Aldolase_TIM"/>
</dbReference>
<dbReference type="EMBL" id="FNEO01000001">
    <property type="protein sequence ID" value="SDI54802.1"/>
    <property type="molecule type" value="Genomic_DNA"/>
</dbReference>
<dbReference type="SMART" id="SM01130">
    <property type="entry name" value="DHDPS"/>
    <property type="match status" value="1"/>
</dbReference>
<dbReference type="AlphaFoldDB" id="A0A1B9DPW5"/>
<dbReference type="OrthoDB" id="9778880at2"/>
<sequence>MKNLKKYNGVVVPMVTPLRADSGIDLEAVAVLVNHLIDGGCHPFVLGTTGESSSISFESKVALVKKTVEVAKGKATVYAGISGNCFQESLDQAKIYTDLGVDVLVAHVPYYYPLNQNHILNYFQQLASAVALPLIVYNMPMTTNMSIDLETADELSKHPNIVGYKESERGEERMAKAIGLWKDRADFSYLLGWAAKSYEGMKLGADGLVPSTGNLTPELYSTIYNAVLSGDDASAKAAQEKSDAISKIYQENQILVNAIPILKVLLAHHKLCSKAVLLPMIAVGAADEKIALEKINNYGNDLKSLNSIA</sequence>
<organism evidence="6 8">
    <name type="scientific">Flavobacterium glycines</name>
    <dbReference type="NCBI Taxonomy" id="551990"/>
    <lineage>
        <taxon>Bacteria</taxon>
        <taxon>Pseudomonadati</taxon>
        <taxon>Bacteroidota</taxon>
        <taxon>Flavobacteriia</taxon>
        <taxon>Flavobacteriales</taxon>
        <taxon>Flavobacteriaceae</taxon>
        <taxon>Flavobacterium</taxon>
    </lineage>
</organism>
<dbReference type="InterPro" id="IPR002220">
    <property type="entry name" value="DapA-like"/>
</dbReference>
<evidence type="ECO:0000256" key="1">
    <source>
        <dbReference type="ARBA" id="ARBA00023239"/>
    </source>
</evidence>
<evidence type="ECO:0000313" key="8">
    <source>
        <dbReference type="Proteomes" id="UP000093226"/>
    </source>
</evidence>
<accession>A0A1B9DPW5</accession>
<dbReference type="PIRSF" id="PIRSF001365">
    <property type="entry name" value="DHDPS"/>
    <property type="match status" value="1"/>
</dbReference>
<keyword evidence="1 2" id="KW-0456">Lyase</keyword>
<dbReference type="Proteomes" id="UP000182367">
    <property type="component" value="Unassembled WGS sequence"/>
</dbReference>
<evidence type="ECO:0000256" key="4">
    <source>
        <dbReference type="PIRSR" id="PIRSR001365-2"/>
    </source>
</evidence>
<evidence type="ECO:0000256" key="2">
    <source>
        <dbReference type="PIRNR" id="PIRNR001365"/>
    </source>
</evidence>